<dbReference type="Gene3D" id="1.10.10.10">
    <property type="entry name" value="Winged helix-like DNA-binding domain superfamily/Winged helix DNA-binding domain"/>
    <property type="match status" value="1"/>
</dbReference>
<dbReference type="SUPFAM" id="SSF48008">
    <property type="entry name" value="GntR ligand-binding domain-like"/>
    <property type="match status" value="1"/>
</dbReference>
<evidence type="ECO:0000259" key="4">
    <source>
        <dbReference type="PROSITE" id="PS50949"/>
    </source>
</evidence>
<dbReference type="Proteomes" id="UP001596011">
    <property type="component" value="Unassembled WGS sequence"/>
</dbReference>
<dbReference type="RefSeq" id="WP_377132645.1">
    <property type="nucleotide sequence ID" value="NZ_JBHSFI010000002.1"/>
</dbReference>
<dbReference type="CDD" id="cd07377">
    <property type="entry name" value="WHTH_GntR"/>
    <property type="match status" value="1"/>
</dbReference>
<evidence type="ECO:0000256" key="2">
    <source>
        <dbReference type="ARBA" id="ARBA00023125"/>
    </source>
</evidence>
<feature type="domain" description="HTH gntR-type" evidence="4">
    <location>
        <begin position="21"/>
        <end position="89"/>
    </location>
</feature>
<keyword evidence="2" id="KW-0238">DNA-binding</keyword>
<dbReference type="SMART" id="SM00345">
    <property type="entry name" value="HTH_GNTR"/>
    <property type="match status" value="1"/>
</dbReference>
<dbReference type="InterPro" id="IPR036390">
    <property type="entry name" value="WH_DNA-bd_sf"/>
</dbReference>
<evidence type="ECO:0000256" key="1">
    <source>
        <dbReference type="ARBA" id="ARBA00023015"/>
    </source>
</evidence>
<dbReference type="Gene3D" id="1.20.120.530">
    <property type="entry name" value="GntR ligand-binding domain-like"/>
    <property type="match status" value="1"/>
</dbReference>
<dbReference type="SMART" id="SM00895">
    <property type="entry name" value="FCD"/>
    <property type="match status" value="1"/>
</dbReference>
<sequence length="259" mass="28371">MPSDARPETGFPLFDKREPSPTLGIAVVDAIVDVIVSGAVQPGDLLPPEGMLAERFGVSRTVIRESVKRIEEKGLVTIARGRGTSVRPTSSWNILDQVVLTSLIKHDDSLGVLDELSVVRAQLESVMAADAAVRRSDLQLKELEGHLQRMRDSSHDDEAFRDADAAFHVAVMSFSGNRLAESIARTLFERARANDRFRGVDSRESIRTTLAEHEAVFAAITAGSADEAHENMNRHILDAWQRRRIPTSAPSDRGTPAAD</sequence>
<dbReference type="InterPro" id="IPR008920">
    <property type="entry name" value="TF_FadR/GntR_C"/>
</dbReference>
<dbReference type="InterPro" id="IPR000524">
    <property type="entry name" value="Tscrpt_reg_HTH_GntR"/>
</dbReference>
<protein>
    <submittedName>
        <fullName evidence="5">FadR/GntR family transcriptional regulator</fullName>
    </submittedName>
</protein>
<evidence type="ECO:0000313" key="5">
    <source>
        <dbReference type="EMBL" id="MFC4627470.1"/>
    </source>
</evidence>
<keyword evidence="3" id="KW-0804">Transcription</keyword>
<dbReference type="InterPro" id="IPR011711">
    <property type="entry name" value="GntR_C"/>
</dbReference>
<accession>A0ABV9HF92</accession>
<dbReference type="SUPFAM" id="SSF46785">
    <property type="entry name" value="Winged helix' DNA-binding domain"/>
    <property type="match status" value="1"/>
</dbReference>
<comment type="caution">
    <text evidence="5">The sequence shown here is derived from an EMBL/GenBank/DDBJ whole genome shotgun (WGS) entry which is preliminary data.</text>
</comment>
<name>A0ABV9HF92_9MICO</name>
<dbReference type="PRINTS" id="PR00035">
    <property type="entry name" value="HTHGNTR"/>
</dbReference>
<dbReference type="Pfam" id="PF07729">
    <property type="entry name" value="FCD"/>
    <property type="match status" value="1"/>
</dbReference>
<reference evidence="6" key="1">
    <citation type="journal article" date="2019" name="Int. J. Syst. Evol. Microbiol.">
        <title>The Global Catalogue of Microorganisms (GCM) 10K type strain sequencing project: providing services to taxonomists for standard genome sequencing and annotation.</title>
        <authorList>
            <consortium name="The Broad Institute Genomics Platform"/>
            <consortium name="The Broad Institute Genome Sequencing Center for Infectious Disease"/>
            <person name="Wu L."/>
            <person name="Ma J."/>
        </authorList>
    </citation>
    <scope>NUCLEOTIDE SEQUENCE [LARGE SCALE GENOMIC DNA]</scope>
    <source>
        <strain evidence="6">CCUG 42722</strain>
    </source>
</reference>
<dbReference type="PROSITE" id="PS50949">
    <property type="entry name" value="HTH_GNTR"/>
    <property type="match status" value="1"/>
</dbReference>
<evidence type="ECO:0000256" key="3">
    <source>
        <dbReference type="ARBA" id="ARBA00023163"/>
    </source>
</evidence>
<dbReference type="Pfam" id="PF00392">
    <property type="entry name" value="GntR"/>
    <property type="match status" value="1"/>
</dbReference>
<organism evidence="5 6">
    <name type="scientific">Promicromonospora alba</name>
    <dbReference type="NCBI Taxonomy" id="1616110"/>
    <lineage>
        <taxon>Bacteria</taxon>
        <taxon>Bacillati</taxon>
        <taxon>Actinomycetota</taxon>
        <taxon>Actinomycetes</taxon>
        <taxon>Micrococcales</taxon>
        <taxon>Promicromonosporaceae</taxon>
        <taxon>Promicromonospora</taxon>
    </lineage>
</organism>
<keyword evidence="6" id="KW-1185">Reference proteome</keyword>
<proteinExistence type="predicted"/>
<dbReference type="EMBL" id="JBHSFI010000002">
    <property type="protein sequence ID" value="MFC4627470.1"/>
    <property type="molecule type" value="Genomic_DNA"/>
</dbReference>
<evidence type="ECO:0000313" key="6">
    <source>
        <dbReference type="Proteomes" id="UP001596011"/>
    </source>
</evidence>
<gene>
    <name evidence="5" type="ORF">ACFO6V_04435</name>
</gene>
<dbReference type="InterPro" id="IPR036388">
    <property type="entry name" value="WH-like_DNA-bd_sf"/>
</dbReference>
<keyword evidence="1" id="KW-0805">Transcription regulation</keyword>
<dbReference type="PANTHER" id="PTHR43537">
    <property type="entry name" value="TRANSCRIPTIONAL REGULATOR, GNTR FAMILY"/>
    <property type="match status" value="1"/>
</dbReference>
<dbReference type="PANTHER" id="PTHR43537:SF44">
    <property type="entry name" value="GNTR FAMILY REGULATORY PROTEIN"/>
    <property type="match status" value="1"/>
</dbReference>